<reference evidence="1" key="1">
    <citation type="journal article" date="2020" name="ISME J.">
        <title>Gammaproteobacteria mediating utilization of methyl-, sulfur- and petroleum organic compounds in deep ocean hydrothermal plumes.</title>
        <authorList>
            <person name="Zhou Z."/>
            <person name="Liu Y."/>
            <person name="Pan J."/>
            <person name="Cron B.R."/>
            <person name="Toner B.M."/>
            <person name="Anantharaman K."/>
            <person name="Breier J.A."/>
            <person name="Dick G.J."/>
            <person name="Li M."/>
        </authorList>
    </citation>
    <scope>NUCLEOTIDE SEQUENCE</scope>
    <source>
        <strain evidence="1">SZUA-1476</strain>
    </source>
</reference>
<comment type="caution">
    <text evidence="1">The sequence shown here is derived from an EMBL/GenBank/DDBJ whole genome shotgun (WGS) entry which is preliminary data.</text>
</comment>
<proteinExistence type="predicted"/>
<organism evidence="1 2">
    <name type="scientific">Thermococcus paralvinellae</name>
    <dbReference type="NCBI Taxonomy" id="582419"/>
    <lineage>
        <taxon>Archaea</taxon>
        <taxon>Methanobacteriati</taxon>
        <taxon>Methanobacteriota</taxon>
        <taxon>Thermococci</taxon>
        <taxon>Thermococcales</taxon>
        <taxon>Thermococcaceae</taxon>
        <taxon>Thermococcus</taxon>
    </lineage>
</organism>
<evidence type="ECO:0000313" key="1">
    <source>
        <dbReference type="EMBL" id="HIP88591.1"/>
    </source>
</evidence>
<sequence>MLAVLLGLLMVGVTAGSALAVPIQKGPIKPDDAIGIDTYIKTTLYGHRAVVSEITIPLHPIIFITKVLYYRVRHNELGGIAVKIYRIIPLTKYAVAFYVPSNLKVWTSSLNGAHLINVEDKGRYKAITVETNSRFTSNIRMGITFNSGYGKHGILVIGHMSASVLQSYIMSLASAGGIIGGFVATGTTALLSEAIGMILTLASGASLDALIYEGV</sequence>
<accession>A0A832ZEK0</accession>
<name>A0A832ZEK0_9EURY</name>
<evidence type="ECO:0000313" key="2">
    <source>
        <dbReference type="Proteomes" id="UP000653692"/>
    </source>
</evidence>
<dbReference type="EMBL" id="DQUR01000041">
    <property type="protein sequence ID" value="HIP88591.1"/>
    <property type="molecule type" value="Genomic_DNA"/>
</dbReference>
<dbReference type="Proteomes" id="UP000653692">
    <property type="component" value="Unassembled WGS sequence"/>
</dbReference>
<gene>
    <name evidence="1" type="ORF">EYH24_01150</name>
</gene>
<dbReference type="AlphaFoldDB" id="A0A832ZEK0"/>
<protein>
    <submittedName>
        <fullName evidence="1">Uncharacterized protein</fullName>
    </submittedName>
</protein>